<sequence>MDRRWGSLAPWCEHLKGKLGYGRLAVKGGLWDTERNRLHVTIRRDNFTIEEEFQDKLTKIREALALLAAVENVDYSAWRYLLTDLCGINVGKEGEEKFDDQIPAKFLLWFDWEGRNGEKDYDLVDFCGVNQLQNPSDDYVDALAKIAALQPQRRRVDIEIPVHVFFSTDRTKAMGVSAQELLDVVEAEKIIQEESRNQEKQNIGSGLIRCTFVLEPVIIDLLGMRLSSRMIHAMEHLMHSNIWVLELKRVRLELAKELWDDELEAKKAFGQLFNGLFYTNFSVFGPRTDRLLFEHVQLFCPATMAAADFVALASAMAVNQTVKKLELHLIPQSNAQVSTRHWWTWLAYALFSKRSQASLLESVEITKIHGMTVADMEKFTRVLESDHPEEKLFNDFPSGSWEERIATVKSGAAIRWQFSFRGEPRVDCPTFSLPSSTPLVRTFCDDGASEWVYTLLPGYGQCQVQRENLEFHGSGAALTSSRISVLKLEFVNERYSSVDGLPLLLSAVGFSLHSLTLHARYLDIEISSILERCPNLLDLSLGGDEVDLQLVFNRNDEPFAAFNLDWNNVASLSSALSEGINPLASCVHRLRVRPANRWLTLAREPFDSATFEADLNSLLDMLRANRSLKVFEVTVPVQFREFHSKFRKFHLQPTYHTLKLPLASKLAFISAVSRHEVAQRTQSRSLYQLDQDVVRRIFAFAISPVLCQVFFASQHVYIG</sequence>
<reference evidence="1 2" key="1">
    <citation type="submission" date="2024-09" db="EMBL/GenBank/DDBJ databases">
        <title>Genome sequencing and assembly of Phytophthora oleae, isolate VK10A, causative agent of rot of olive drupes.</title>
        <authorList>
            <person name="Conti Taguali S."/>
            <person name="Riolo M."/>
            <person name="La Spada F."/>
            <person name="Cacciola S.O."/>
            <person name="Dionisio G."/>
        </authorList>
    </citation>
    <scope>NUCLEOTIDE SEQUENCE [LARGE SCALE GENOMIC DNA]</scope>
    <source>
        <strain evidence="1 2">VK10A</strain>
    </source>
</reference>
<dbReference type="Proteomes" id="UP001632037">
    <property type="component" value="Unassembled WGS sequence"/>
</dbReference>
<dbReference type="EMBL" id="JBIMZQ010000013">
    <property type="protein sequence ID" value="KAL3667634.1"/>
    <property type="molecule type" value="Genomic_DNA"/>
</dbReference>
<protein>
    <submittedName>
        <fullName evidence="1">Uncharacterized protein</fullName>
    </submittedName>
</protein>
<evidence type="ECO:0000313" key="2">
    <source>
        <dbReference type="Proteomes" id="UP001632037"/>
    </source>
</evidence>
<organism evidence="1 2">
    <name type="scientific">Phytophthora oleae</name>
    <dbReference type="NCBI Taxonomy" id="2107226"/>
    <lineage>
        <taxon>Eukaryota</taxon>
        <taxon>Sar</taxon>
        <taxon>Stramenopiles</taxon>
        <taxon>Oomycota</taxon>
        <taxon>Peronosporomycetes</taxon>
        <taxon>Peronosporales</taxon>
        <taxon>Peronosporaceae</taxon>
        <taxon>Phytophthora</taxon>
    </lineage>
</organism>
<evidence type="ECO:0000313" key="1">
    <source>
        <dbReference type="EMBL" id="KAL3667634.1"/>
    </source>
</evidence>
<dbReference type="AlphaFoldDB" id="A0ABD3FMT5"/>
<comment type="caution">
    <text evidence="1">The sequence shown here is derived from an EMBL/GenBank/DDBJ whole genome shotgun (WGS) entry which is preliminary data.</text>
</comment>
<accession>A0ABD3FMT5</accession>
<gene>
    <name evidence="1" type="ORF">V7S43_007188</name>
</gene>
<proteinExistence type="predicted"/>
<keyword evidence="2" id="KW-1185">Reference proteome</keyword>
<name>A0ABD3FMT5_9STRA</name>